<evidence type="ECO:0000256" key="1">
    <source>
        <dbReference type="ARBA" id="ARBA00004127"/>
    </source>
</evidence>
<feature type="transmembrane region" description="Helical" evidence="5">
    <location>
        <begin position="99"/>
        <end position="120"/>
    </location>
</feature>
<dbReference type="InterPro" id="IPR010652">
    <property type="entry name" value="DUF1232"/>
</dbReference>
<sequence>MDLKARAKKLKTDIPALFLTLKDKDTPILAKIFAGITVVYALSPVDLVPDFIPVLGYLDDVILLPMLVALTIKFVPKDVLERNRKQAEGMWRDGKPKKWCYAIPIVMIWILIIVLILKVVM</sequence>
<evidence type="ECO:0000256" key="2">
    <source>
        <dbReference type="ARBA" id="ARBA00022692"/>
    </source>
</evidence>
<dbReference type="Proteomes" id="UP001152879">
    <property type="component" value="Unassembled WGS sequence"/>
</dbReference>
<feature type="transmembrane region" description="Helical" evidence="5">
    <location>
        <begin position="51"/>
        <end position="75"/>
    </location>
</feature>
<keyword evidence="2 5" id="KW-0812">Transmembrane</keyword>
<evidence type="ECO:0000259" key="6">
    <source>
        <dbReference type="Pfam" id="PF06803"/>
    </source>
</evidence>
<evidence type="ECO:0000256" key="5">
    <source>
        <dbReference type="SAM" id="Phobius"/>
    </source>
</evidence>
<comment type="caution">
    <text evidence="7">The sequence shown here is derived from an EMBL/GenBank/DDBJ whole genome shotgun (WGS) entry which is preliminary data.</text>
</comment>
<evidence type="ECO:0000313" key="7">
    <source>
        <dbReference type="EMBL" id="MDG4512779.1"/>
    </source>
</evidence>
<organism evidence="7 8">
    <name type="scientific">Streptococcus suis</name>
    <dbReference type="NCBI Taxonomy" id="1307"/>
    <lineage>
        <taxon>Bacteria</taxon>
        <taxon>Bacillati</taxon>
        <taxon>Bacillota</taxon>
        <taxon>Bacilli</taxon>
        <taxon>Lactobacillales</taxon>
        <taxon>Streptococcaceae</taxon>
        <taxon>Streptococcus</taxon>
    </lineage>
</organism>
<keyword evidence="3 5" id="KW-1133">Transmembrane helix</keyword>
<evidence type="ECO:0000256" key="3">
    <source>
        <dbReference type="ARBA" id="ARBA00022989"/>
    </source>
</evidence>
<dbReference type="GO" id="GO:0012505">
    <property type="term" value="C:endomembrane system"/>
    <property type="evidence" value="ECO:0007669"/>
    <property type="project" value="UniProtKB-SubCell"/>
</dbReference>
<dbReference type="Pfam" id="PF06803">
    <property type="entry name" value="DUF1232"/>
    <property type="match status" value="1"/>
</dbReference>
<feature type="domain" description="DUF1232" evidence="6">
    <location>
        <begin position="30"/>
        <end position="65"/>
    </location>
</feature>
<gene>
    <name evidence="7" type="ORF">NOL15_08010</name>
</gene>
<reference evidence="7" key="1">
    <citation type="submission" date="2022-07" db="EMBL/GenBank/DDBJ databases">
        <title>Whole Genome Sequencing of Streptococcus suis.</title>
        <authorList>
            <person name="Dai X."/>
            <person name="Huang J."/>
            <person name="Wang L."/>
        </authorList>
    </citation>
    <scope>NUCLEOTIDE SEQUENCE</scope>
    <source>
        <strain evidence="7">SFB2</strain>
    </source>
</reference>
<proteinExistence type="predicted"/>
<dbReference type="AlphaFoldDB" id="A0A9X4MU72"/>
<dbReference type="EMBL" id="JANFML010000026">
    <property type="protein sequence ID" value="MDG4512779.1"/>
    <property type="molecule type" value="Genomic_DNA"/>
</dbReference>
<keyword evidence="4 5" id="KW-0472">Membrane</keyword>
<protein>
    <submittedName>
        <fullName evidence="7">DUF1232 domain-containing protein</fullName>
    </submittedName>
</protein>
<feature type="transmembrane region" description="Helical" evidence="5">
    <location>
        <begin position="28"/>
        <end position="45"/>
    </location>
</feature>
<accession>A0A9X4MU72</accession>
<evidence type="ECO:0000313" key="8">
    <source>
        <dbReference type="Proteomes" id="UP001152879"/>
    </source>
</evidence>
<comment type="subcellular location">
    <subcellularLocation>
        <location evidence="1">Endomembrane system</location>
        <topology evidence="1">Multi-pass membrane protein</topology>
    </subcellularLocation>
</comment>
<name>A0A9X4MU72_STRSU</name>
<evidence type="ECO:0000256" key="4">
    <source>
        <dbReference type="ARBA" id="ARBA00023136"/>
    </source>
</evidence>